<evidence type="ECO:0000256" key="1">
    <source>
        <dbReference type="SAM" id="SignalP"/>
    </source>
</evidence>
<evidence type="ECO:0000313" key="3">
    <source>
        <dbReference type="EMBL" id="NHC16007.1"/>
    </source>
</evidence>
<feature type="signal peptide" evidence="1">
    <location>
        <begin position="1"/>
        <end position="45"/>
    </location>
</feature>
<accession>A0ABX0H2Q5</accession>
<dbReference type="SUPFAM" id="SSF52266">
    <property type="entry name" value="SGNH hydrolase"/>
    <property type="match status" value="1"/>
</dbReference>
<dbReference type="EMBL" id="JAANNP010000080">
    <property type="protein sequence ID" value="NHC16007.1"/>
    <property type="molecule type" value="Genomic_DNA"/>
</dbReference>
<sequence>MAPDRQRPRPPVRLRRTRRRAAVLAAVLVSALAGPLSPGAAPASAATGPRTVPAPAVMAVLGDSISRGFDACLPLQDCPDVSWSTGSNPAVASHAARLRTVAPGLVATNLAVSGATSALLPAMAAAAVAARADYVEVLMGANDACRPSEAQMTPVETFRANYSAALTRLAAGGARVFTASVPDVEAVWRVGKDVPAARAIWESFRPCQTMLANPLSTARADRERRDRVRERIQDYNAVISQVCAATPNCRFDHRAVFKHEPTLAELSPIDFYHPSVEGQRTLSDRLWEETYRFRPAG</sequence>
<feature type="chain" id="PRO_5046521348" evidence="1">
    <location>
        <begin position="46"/>
        <end position="297"/>
    </location>
</feature>
<gene>
    <name evidence="3" type="ORF">G9H71_19670</name>
</gene>
<dbReference type="RefSeq" id="WP_166284485.1">
    <property type="nucleotide sequence ID" value="NZ_JAANNP010000080.1"/>
</dbReference>
<dbReference type="InterPro" id="IPR013830">
    <property type="entry name" value="SGNH_hydro"/>
</dbReference>
<dbReference type="Proteomes" id="UP000800981">
    <property type="component" value="Unassembled WGS sequence"/>
</dbReference>
<dbReference type="InterPro" id="IPR036514">
    <property type="entry name" value="SGNH_hydro_sf"/>
</dbReference>
<keyword evidence="4" id="KW-1185">Reference proteome</keyword>
<name>A0ABX0H2Q5_9ACTN</name>
<keyword evidence="1" id="KW-0732">Signal</keyword>
<evidence type="ECO:0000259" key="2">
    <source>
        <dbReference type="Pfam" id="PF13472"/>
    </source>
</evidence>
<organism evidence="3 4">
    <name type="scientific">Motilibacter deserti</name>
    <dbReference type="NCBI Taxonomy" id="2714956"/>
    <lineage>
        <taxon>Bacteria</taxon>
        <taxon>Bacillati</taxon>
        <taxon>Actinomycetota</taxon>
        <taxon>Actinomycetes</taxon>
        <taxon>Motilibacterales</taxon>
        <taxon>Motilibacteraceae</taxon>
        <taxon>Motilibacter</taxon>
    </lineage>
</organism>
<protein>
    <submittedName>
        <fullName evidence="3">SGNH/GDSL hydrolase family protein</fullName>
    </submittedName>
</protein>
<evidence type="ECO:0000313" key="4">
    <source>
        <dbReference type="Proteomes" id="UP000800981"/>
    </source>
</evidence>
<dbReference type="Gene3D" id="3.40.50.1110">
    <property type="entry name" value="SGNH hydrolase"/>
    <property type="match status" value="1"/>
</dbReference>
<proteinExistence type="predicted"/>
<dbReference type="Pfam" id="PF13472">
    <property type="entry name" value="Lipase_GDSL_2"/>
    <property type="match status" value="1"/>
</dbReference>
<comment type="caution">
    <text evidence="3">The sequence shown here is derived from an EMBL/GenBank/DDBJ whole genome shotgun (WGS) entry which is preliminary data.</text>
</comment>
<dbReference type="GO" id="GO:0016787">
    <property type="term" value="F:hydrolase activity"/>
    <property type="evidence" value="ECO:0007669"/>
    <property type="project" value="UniProtKB-KW"/>
</dbReference>
<feature type="domain" description="SGNH hydrolase-type esterase" evidence="2">
    <location>
        <begin position="60"/>
        <end position="280"/>
    </location>
</feature>
<keyword evidence="3" id="KW-0378">Hydrolase</keyword>
<reference evidence="3 4" key="1">
    <citation type="submission" date="2020-03" db="EMBL/GenBank/DDBJ databases">
        <title>Two novel Motilibacter sp.</title>
        <authorList>
            <person name="Liu S."/>
        </authorList>
    </citation>
    <scope>NUCLEOTIDE SEQUENCE [LARGE SCALE GENOMIC DNA]</scope>
    <source>
        <strain evidence="3 4">E257</strain>
    </source>
</reference>